<dbReference type="VEuPathDB" id="FungiDB:PTTG_29373"/>
<dbReference type="EMBL" id="ADAS02000345">
    <property type="protein sequence ID" value="OAV87585.1"/>
    <property type="molecule type" value="Genomic_DNA"/>
</dbReference>
<dbReference type="PANTHER" id="PTHR31912:SF34">
    <property type="entry name" value="NOTOCHORD-RELATED PROTEIN"/>
    <property type="match status" value="1"/>
</dbReference>
<dbReference type="Proteomes" id="UP000005240">
    <property type="component" value="Unassembled WGS sequence"/>
</dbReference>
<accession>A0A180G4G6</accession>
<dbReference type="AlphaFoldDB" id="A0A180G4G6"/>
<gene>
    <name evidence="1" type="ORF">PTTG_29373</name>
</gene>
<evidence type="ECO:0000313" key="3">
    <source>
        <dbReference type="Proteomes" id="UP000005240"/>
    </source>
</evidence>
<reference evidence="2 3" key="3">
    <citation type="journal article" date="2017" name="G3 (Bethesda)">
        <title>Comparative analysis highlights variable genome content of wheat rusts and divergence of the mating loci.</title>
        <authorList>
            <person name="Cuomo C.A."/>
            <person name="Bakkeren G."/>
            <person name="Khalil H.B."/>
            <person name="Panwar V."/>
            <person name="Joly D."/>
            <person name="Linning R."/>
            <person name="Sakthikumar S."/>
            <person name="Song X."/>
            <person name="Adiconis X."/>
            <person name="Fan L."/>
            <person name="Goldberg J.M."/>
            <person name="Levin J.Z."/>
            <person name="Young S."/>
            <person name="Zeng Q."/>
            <person name="Anikster Y."/>
            <person name="Bruce M."/>
            <person name="Wang M."/>
            <person name="Yin C."/>
            <person name="McCallum B."/>
            <person name="Szabo L.J."/>
            <person name="Hulbert S."/>
            <person name="Chen X."/>
            <person name="Fellers J.P."/>
        </authorList>
    </citation>
    <scope>NUCLEOTIDE SEQUENCE</scope>
    <source>
        <strain evidence="3">Isolate 1-1 / race 1 (BBBD)</strain>
        <strain evidence="2">isolate 1-1 / race 1 (BBBD)</strain>
    </source>
</reference>
<reference evidence="1" key="2">
    <citation type="submission" date="2016-05" db="EMBL/GenBank/DDBJ databases">
        <title>Comparative analysis highlights variable genome content of wheat rusts and divergence of the mating loci.</title>
        <authorList>
            <person name="Cuomo C.A."/>
            <person name="Bakkeren G."/>
            <person name="Szabo L."/>
            <person name="Khalil H."/>
            <person name="Joly D."/>
            <person name="Goldberg J."/>
            <person name="Young S."/>
            <person name="Zeng Q."/>
            <person name="Fellers J."/>
        </authorList>
    </citation>
    <scope>NUCLEOTIDE SEQUENCE [LARGE SCALE GENOMIC DNA]</scope>
    <source>
        <strain evidence="1">1-1 BBBD Race 1</strain>
    </source>
</reference>
<protein>
    <submittedName>
        <fullName evidence="1 2">Uncharacterized protein</fullName>
    </submittedName>
</protein>
<reference evidence="2" key="4">
    <citation type="submission" date="2025-05" db="UniProtKB">
        <authorList>
            <consortium name="EnsemblFungi"/>
        </authorList>
    </citation>
    <scope>IDENTIFICATION</scope>
    <source>
        <strain evidence="2">isolate 1-1 / race 1 (BBBD)</strain>
    </source>
</reference>
<dbReference type="OrthoDB" id="2155785at2759"/>
<evidence type="ECO:0000313" key="2">
    <source>
        <dbReference type="EnsemblFungi" id="PTTG_29373-t43_1-p1"/>
    </source>
</evidence>
<dbReference type="EnsemblFungi" id="PTTG_29373-t43_1">
    <property type="protein sequence ID" value="PTTG_29373-t43_1-p1"/>
    <property type="gene ID" value="PTTG_29373"/>
</dbReference>
<dbReference type="STRING" id="630390.A0A180G4G6"/>
<sequence length="642" mass="73823">MFLDAYGAPSYQFHYCHGRRMKFVDEHLTSAAHLNAVCQNVMMNQLNIRQPEMVNTGPVVHHGPSHMDWDHAWPAQDSFNTEIQCPETMQPEYNIRDNDDVGFGSESSGVHHPPSDYSEEFLSWEMFGDSIIAQRAEAQNTPQVGGIPAVDWDPFKSEEDFMACLIMGYLHNIISRVTYLQLRIVLKMKKLVLPYWDAVHKSRERIRALLNFVNQESISVWDNKIFTISVKGILSNELLNPYVTKHLEFYPHDPCGDPIDRLCQSFKWREDLPRDVWVQMVYNGPKHYYIYEPTQLKSGNVVIPTYFYKAKGKLYAKCCVPEYEPNETGEGFDIIIPADVKFNDSDNQRVVDILDFDKVYSKISEIFAEDGRKLPIKCGKNMYEEDNSGQKLPIDLPNPWREKAENCIIRHVPITLYADDTSGNCSKQWNKHISYYFTLSGLPPHWSNQEYNCKFVATSNVASCLELADPIIEEINDMSVNGHFAYDSLLNQKVLIMSIVLVALGDSPMHAEMTSTPMPANANSPCRMCQLSVAKKEDKSLVAYVKDFLGLTTGGNVPPPPRQWEETISKMKRFWKESKTGAKTEYDRKTKENGLKDNINLEFVERYHQRNKPGPKEEIEAIEKSCSDRLFNRFYTLKGESY</sequence>
<organism evidence="1">
    <name type="scientific">Puccinia triticina (isolate 1-1 / race 1 (BBBD))</name>
    <name type="common">Brown leaf rust fungus</name>
    <dbReference type="NCBI Taxonomy" id="630390"/>
    <lineage>
        <taxon>Eukaryota</taxon>
        <taxon>Fungi</taxon>
        <taxon>Dikarya</taxon>
        <taxon>Basidiomycota</taxon>
        <taxon>Pucciniomycotina</taxon>
        <taxon>Pucciniomycetes</taxon>
        <taxon>Pucciniales</taxon>
        <taxon>Pucciniaceae</taxon>
        <taxon>Puccinia</taxon>
    </lineage>
</organism>
<dbReference type="PANTHER" id="PTHR31912">
    <property type="entry name" value="IP13529P"/>
    <property type="match status" value="1"/>
</dbReference>
<evidence type="ECO:0000313" key="1">
    <source>
        <dbReference type="EMBL" id="OAV87585.1"/>
    </source>
</evidence>
<reference evidence="1" key="1">
    <citation type="submission" date="2009-11" db="EMBL/GenBank/DDBJ databases">
        <authorList>
            <consortium name="The Broad Institute Genome Sequencing Platform"/>
            <person name="Ward D."/>
            <person name="Feldgarden M."/>
            <person name="Earl A."/>
            <person name="Young S.K."/>
            <person name="Zeng Q."/>
            <person name="Koehrsen M."/>
            <person name="Alvarado L."/>
            <person name="Berlin A."/>
            <person name="Bochicchio J."/>
            <person name="Borenstein D."/>
            <person name="Chapman S.B."/>
            <person name="Chen Z."/>
            <person name="Engels R."/>
            <person name="Freedman E."/>
            <person name="Gellesch M."/>
            <person name="Goldberg J."/>
            <person name="Griggs A."/>
            <person name="Gujja S."/>
            <person name="Heilman E."/>
            <person name="Heiman D."/>
            <person name="Hepburn T."/>
            <person name="Howarth C."/>
            <person name="Jen D."/>
            <person name="Larson L."/>
            <person name="Lewis B."/>
            <person name="Mehta T."/>
            <person name="Park D."/>
            <person name="Pearson M."/>
            <person name="Roberts A."/>
            <person name="Saif S."/>
            <person name="Shea T."/>
            <person name="Shenoy N."/>
            <person name="Sisk P."/>
            <person name="Stolte C."/>
            <person name="Sykes S."/>
            <person name="Thomson T."/>
            <person name="Walk T."/>
            <person name="White J."/>
            <person name="Yandava C."/>
            <person name="Izard J."/>
            <person name="Baranova O.V."/>
            <person name="Blanton J.M."/>
            <person name="Tanner A.C."/>
            <person name="Dewhirst F.E."/>
            <person name="Haas B."/>
            <person name="Nusbaum C."/>
            <person name="Birren B."/>
        </authorList>
    </citation>
    <scope>NUCLEOTIDE SEQUENCE [LARGE SCALE GENOMIC DNA]</scope>
    <source>
        <strain evidence="1">1-1 BBBD Race 1</strain>
    </source>
</reference>
<keyword evidence="3" id="KW-1185">Reference proteome</keyword>
<name>A0A180G4G6_PUCT1</name>
<proteinExistence type="predicted"/>